<feature type="binding site" evidence="4">
    <location>
        <position position="197"/>
    </location>
    <ligand>
        <name>substrate</name>
    </ligand>
</feature>
<dbReference type="KEGG" id="abac:LuPra_02842"/>
<comment type="caution">
    <text evidence="4">Lacks conserved residue(s) required for the propagation of feature annotation.</text>
</comment>
<dbReference type="GO" id="GO:0005975">
    <property type="term" value="P:carbohydrate metabolic process"/>
    <property type="evidence" value="ECO:0007669"/>
    <property type="project" value="UniProtKB-UniRule"/>
</dbReference>
<comment type="function">
    <text evidence="4">Catalyzes the interconversion between ADP-D-glycero-beta-D-manno-heptose and ADP-L-glycero-beta-D-manno-heptose via an epimerization at carbon 6 of the heptose.</text>
</comment>
<sequence>MPELIDLERARVLVTGGAGFIGSALVWGLNSRGASRVVIADRLGTSTKWRNLRALRFEDYVEADVLRERLDTGRLGDFDLVLHMGACSATTEQDASYLARNNYEFSKDLCQWALSHGAAFLYASSAATYGDGSASMDDDAAGIERLRPLNMYGYSKLLFDRWARDQALLSRVAGLRFFNVFGPNEDHKGDMRSVVHKACAQVREEGRVQLFRSHHPEYRDGEQRRDFVYVKDVVDMTLHVAARGATGLFNIGSGHAQTWLDLVRPIFGALQVPEQIDFVDMPAALRGTYQYHTQADISRLRATGYAAPPTPLSAAVAEYVADYLVPGRQLGD</sequence>
<feature type="binding site" evidence="4">
    <location>
        <position position="188"/>
    </location>
    <ligand>
        <name>NADP(+)</name>
        <dbReference type="ChEBI" id="CHEBI:58349"/>
    </ligand>
</feature>
<dbReference type="InterPro" id="IPR001509">
    <property type="entry name" value="Epimerase_deHydtase"/>
</dbReference>
<dbReference type="PATRIC" id="fig|1813736.3.peg.3033"/>
<feature type="binding site" evidence="4">
    <location>
        <begin position="41"/>
        <end position="42"/>
    </location>
    <ligand>
        <name>NADP(+)</name>
        <dbReference type="ChEBI" id="CHEBI:58349"/>
    </ligand>
</feature>
<comment type="subunit">
    <text evidence="4">Homopentamer.</text>
</comment>
<dbReference type="UniPathway" id="UPA00356">
    <property type="reaction ID" value="UER00440"/>
</dbReference>
<evidence type="ECO:0000259" key="5">
    <source>
        <dbReference type="Pfam" id="PF01370"/>
    </source>
</evidence>
<dbReference type="PANTHER" id="PTHR43103">
    <property type="entry name" value="NUCLEOSIDE-DIPHOSPHATE-SUGAR EPIMERASE"/>
    <property type="match status" value="1"/>
</dbReference>
<dbReference type="OrthoDB" id="9766450at2"/>
<dbReference type="GO" id="GO:0097171">
    <property type="term" value="P:ADP-L-glycero-beta-D-manno-heptose biosynthetic process"/>
    <property type="evidence" value="ECO:0007669"/>
    <property type="project" value="UniProtKB-UniPathway"/>
</dbReference>
<keyword evidence="1 4" id="KW-0521">NADP</keyword>
<feature type="domain" description="NAD-dependent epimerase/dehydratase" evidence="5">
    <location>
        <begin position="12"/>
        <end position="252"/>
    </location>
</feature>
<comment type="catalytic activity">
    <reaction evidence="4">
        <text>ADP-D-glycero-beta-D-manno-heptose = ADP-L-glycero-beta-D-manno-heptose</text>
        <dbReference type="Rhea" id="RHEA:17577"/>
        <dbReference type="ChEBI" id="CHEBI:59967"/>
        <dbReference type="ChEBI" id="CHEBI:61506"/>
        <dbReference type="EC" id="5.1.3.20"/>
    </reaction>
</comment>
<dbReference type="Proteomes" id="UP000076079">
    <property type="component" value="Chromosome"/>
</dbReference>
<proteinExistence type="inferred from homology"/>
<feature type="binding site" evidence="4">
    <location>
        <position position="289"/>
    </location>
    <ligand>
        <name>substrate</name>
    </ligand>
</feature>
<dbReference type="GO" id="GO:0008712">
    <property type="term" value="F:ADP-glyceromanno-heptose 6-epimerase activity"/>
    <property type="evidence" value="ECO:0007669"/>
    <property type="project" value="UniProtKB-UniRule"/>
</dbReference>
<accession>A0A143PLZ5</accession>
<comment type="similarity">
    <text evidence="4">Belongs to the NAD(P)-dependent epimerase/dehydratase family. HldD subfamily.</text>
</comment>
<dbReference type="InterPro" id="IPR036291">
    <property type="entry name" value="NAD(P)-bd_dom_sf"/>
</dbReference>
<name>A0A143PLZ5_LUTPR</name>
<comment type="cofactor">
    <cofactor evidence="4">
        <name>NADP(+)</name>
        <dbReference type="ChEBI" id="CHEBI:58349"/>
    </cofactor>
    <text evidence="4">Binds 1 NADP(+) per subunit.</text>
</comment>
<feature type="binding site" evidence="4">
    <location>
        <begin position="211"/>
        <end position="214"/>
    </location>
    <ligand>
        <name>substrate</name>
    </ligand>
</feature>
<feature type="active site" description="Proton acceptor" evidence="4">
    <location>
        <position position="188"/>
    </location>
</feature>
<feature type="binding site" evidence="4">
    <location>
        <position position="101"/>
    </location>
    <ligand>
        <name>NADP(+)</name>
        <dbReference type="ChEBI" id="CHEBI:58349"/>
    </ligand>
</feature>
<dbReference type="EC" id="5.1.3.20" evidence="4"/>
<gene>
    <name evidence="4 6" type="primary">hldD</name>
    <name evidence="6" type="ORF">LuPra_02842</name>
</gene>
<keyword evidence="7" id="KW-1185">Reference proteome</keyword>
<feature type="binding site" evidence="4">
    <location>
        <begin position="84"/>
        <end position="88"/>
    </location>
    <ligand>
        <name>NADP(+)</name>
        <dbReference type="ChEBI" id="CHEBI:58349"/>
    </ligand>
</feature>
<dbReference type="PANTHER" id="PTHR43103:SF3">
    <property type="entry name" value="ADP-L-GLYCERO-D-MANNO-HEPTOSE-6-EPIMERASE"/>
    <property type="match status" value="1"/>
</dbReference>
<feature type="binding site" evidence="4">
    <location>
        <begin position="20"/>
        <end position="21"/>
    </location>
    <ligand>
        <name>NADP(+)</name>
        <dbReference type="ChEBI" id="CHEBI:58349"/>
    </ligand>
</feature>
<dbReference type="RefSeq" id="WP_110171358.1">
    <property type="nucleotide sequence ID" value="NZ_CP015136.1"/>
</dbReference>
<evidence type="ECO:0000313" key="7">
    <source>
        <dbReference type="Proteomes" id="UP000076079"/>
    </source>
</evidence>
<evidence type="ECO:0000256" key="2">
    <source>
        <dbReference type="ARBA" id="ARBA00023235"/>
    </source>
</evidence>
<dbReference type="GO" id="GO:0050661">
    <property type="term" value="F:NADP binding"/>
    <property type="evidence" value="ECO:0007669"/>
    <property type="project" value="InterPro"/>
</dbReference>
<keyword evidence="3 4" id="KW-0119">Carbohydrate metabolism</keyword>
<feature type="active site" description="Proton acceptor" evidence="4">
    <location>
        <position position="152"/>
    </location>
</feature>
<reference evidence="7" key="2">
    <citation type="submission" date="2016-04" db="EMBL/GenBank/DDBJ databases">
        <title>First Complete Genome Sequence of a Subdivision 6 Acidobacterium.</title>
        <authorList>
            <person name="Huang S."/>
            <person name="Vieira S."/>
            <person name="Bunk B."/>
            <person name="Riedel T."/>
            <person name="Sproeer C."/>
            <person name="Overmann J."/>
        </authorList>
    </citation>
    <scope>NUCLEOTIDE SEQUENCE [LARGE SCALE GENOMIC DNA]</scope>
    <source>
        <strain evidence="7">DSM 100886 HEG_-6_39</strain>
    </source>
</reference>
<protein>
    <recommendedName>
        <fullName evidence="4">ADP-L-glycero-D-manno-heptose-6-epimerase</fullName>
        <ecNumber evidence="4">5.1.3.20</ecNumber>
    </recommendedName>
    <alternativeName>
        <fullName evidence="4">ADP-L-glycero-beta-D-manno-heptose-6-epimerase</fullName>
        <shortName evidence="4">ADP-glyceromanno-heptose 6-epimerase</shortName>
        <shortName evidence="4">ADP-hep 6-epimerase</shortName>
        <shortName evidence="4">AGME</shortName>
    </alternativeName>
</protein>
<evidence type="ECO:0000313" key="6">
    <source>
        <dbReference type="EMBL" id="AMY09622.1"/>
    </source>
</evidence>
<keyword evidence="2 4" id="KW-0413">Isomerase</keyword>
<dbReference type="Gene3D" id="3.40.50.720">
    <property type="entry name" value="NAD(P)-binding Rossmann-like Domain"/>
    <property type="match status" value="1"/>
</dbReference>
<feature type="binding site" evidence="4">
    <location>
        <position position="179"/>
    </location>
    <ligand>
        <name>substrate</name>
    </ligand>
</feature>
<dbReference type="NCBIfam" id="TIGR02197">
    <property type="entry name" value="heptose_epim"/>
    <property type="match status" value="1"/>
</dbReference>
<feature type="binding site" evidence="4">
    <location>
        <position position="190"/>
    </location>
    <ligand>
        <name>substrate</name>
    </ligand>
</feature>
<dbReference type="InterPro" id="IPR011912">
    <property type="entry name" value="Heptose_epim"/>
</dbReference>
<dbReference type="Gene3D" id="3.90.25.10">
    <property type="entry name" value="UDP-galactose 4-epimerase, domain 1"/>
    <property type="match status" value="1"/>
</dbReference>
<comment type="pathway">
    <text evidence="4">Nucleotide-sugar biosynthesis; ADP-L-glycero-beta-D-manno-heptose biosynthesis; ADP-L-glycero-beta-D-manno-heptose from D-glycero-beta-D-manno-heptose 7-phosphate: step 4/4.</text>
</comment>
<dbReference type="EMBL" id="CP015136">
    <property type="protein sequence ID" value="AMY09622.1"/>
    <property type="molecule type" value="Genomic_DNA"/>
</dbReference>
<feature type="binding site" evidence="4">
    <location>
        <position position="48"/>
    </location>
    <ligand>
        <name>NADP(+)</name>
        <dbReference type="ChEBI" id="CHEBI:58349"/>
    </ligand>
</feature>
<dbReference type="CDD" id="cd05248">
    <property type="entry name" value="ADP_GME_SDR_e"/>
    <property type="match status" value="1"/>
</dbReference>
<dbReference type="SUPFAM" id="SSF51735">
    <property type="entry name" value="NAD(P)-binding Rossmann-fold domains"/>
    <property type="match status" value="1"/>
</dbReference>
<dbReference type="STRING" id="1855912.LuPra_02842"/>
<evidence type="ECO:0000256" key="3">
    <source>
        <dbReference type="ARBA" id="ARBA00023277"/>
    </source>
</evidence>
<evidence type="ECO:0000256" key="1">
    <source>
        <dbReference type="ARBA" id="ARBA00022857"/>
    </source>
</evidence>
<dbReference type="Pfam" id="PF01370">
    <property type="entry name" value="Epimerase"/>
    <property type="match status" value="1"/>
</dbReference>
<comment type="domain">
    <text evidence="4">Contains a large N-terminal NADP-binding domain, and a smaller C-terminal substrate-binding domain.</text>
</comment>
<dbReference type="AlphaFoldDB" id="A0A143PLZ5"/>
<feature type="binding site" evidence="4">
    <location>
        <position position="156"/>
    </location>
    <ligand>
        <name>NADP(+)</name>
        <dbReference type="ChEBI" id="CHEBI:58349"/>
    </ligand>
</feature>
<feature type="binding site" evidence="4">
    <location>
        <position position="180"/>
    </location>
    <ligand>
        <name>NADP(+)</name>
        <dbReference type="ChEBI" id="CHEBI:58349"/>
    </ligand>
</feature>
<organism evidence="6 7">
    <name type="scientific">Luteitalea pratensis</name>
    <dbReference type="NCBI Taxonomy" id="1855912"/>
    <lineage>
        <taxon>Bacteria</taxon>
        <taxon>Pseudomonadati</taxon>
        <taxon>Acidobacteriota</taxon>
        <taxon>Vicinamibacteria</taxon>
        <taxon>Vicinamibacterales</taxon>
        <taxon>Vicinamibacteraceae</taxon>
        <taxon>Luteitalea</taxon>
    </lineage>
</organism>
<feature type="binding site" evidence="4">
    <location>
        <position position="225"/>
    </location>
    <ligand>
        <name>substrate</name>
    </ligand>
</feature>
<dbReference type="HAMAP" id="MF_01601">
    <property type="entry name" value="Heptose_epimerase"/>
    <property type="match status" value="1"/>
</dbReference>
<evidence type="ECO:0000256" key="4">
    <source>
        <dbReference type="HAMAP-Rule" id="MF_01601"/>
    </source>
</evidence>
<reference evidence="6 7" key="1">
    <citation type="journal article" date="2016" name="Genome Announc.">
        <title>First Complete Genome Sequence of a Subdivision 6 Acidobacterium Strain.</title>
        <authorList>
            <person name="Huang S."/>
            <person name="Vieira S."/>
            <person name="Bunk B."/>
            <person name="Riedel T."/>
            <person name="Sproer C."/>
            <person name="Overmann J."/>
        </authorList>
    </citation>
    <scope>NUCLEOTIDE SEQUENCE [LARGE SCALE GENOMIC DNA]</scope>
    <source>
        <strain evidence="7">DSM 100886 HEG_-6_39</strain>
    </source>
</reference>